<dbReference type="PROSITE" id="PS50222">
    <property type="entry name" value="EF_HAND_2"/>
    <property type="match status" value="1"/>
</dbReference>
<name>K1RAG8_MAGGI</name>
<feature type="compositionally biased region" description="Low complexity" evidence="3">
    <location>
        <begin position="150"/>
        <end position="161"/>
    </location>
</feature>
<reference evidence="4" key="1">
    <citation type="journal article" date="2012" name="Nature">
        <title>The oyster genome reveals stress adaptation and complexity of shell formation.</title>
        <authorList>
            <person name="Zhang G."/>
            <person name="Fang X."/>
            <person name="Guo X."/>
            <person name="Li L."/>
            <person name="Luo R."/>
            <person name="Xu F."/>
            <person name="Yang P."/>
            <person name="Zhang L."/>
            <person name="Wang X."/>
            <person name="Qi H."/>
            <person name="Xiong Z."/>
            <person name="Que H."/>
            <person name="Xie Y."/>
            <person name="Holland P.W."/>
            <person name="Paps J."/>
            <person name="Zhu Y."/>
            <person name="Wu F."/>
            <person name="Chen Y."/>
            <person name="Wang J."/>
            <person name="Peng C."/>
            <person name="Meng J."/>
            <person name="Yang L."/>
            <person name="Liu J."/>
            <person name="Wen B."/>
            <person name="Zhang N."/>
            <person name="Huang Z."/>
            <person name="Zhu Q."/>
            <person name="Feng Y."/>
            <person name="Mount A."/>
            <person name="Hedgecock D."/>
            <person name="Xu Z."/>
            <person name="Liu Y."/>
            <person name="Domazet-Loso T."/>
            <person name="Du Y."/>
            <person name="Sun X."/>
            <person name="Zhang S."/>
            <person name="Liu B."/>
            <person name="Cheng P."/>
            <person name="Jiang X."/>
            <person name="Li J."/>
            <person name="Fan D."/>
            <person name="Wang W."/>
            <person name="Fu W."/>
            <person name="Wang T."/>
            <person name="Wang B."/>
            <person name="Zhang J."/>
            <person name="Peng Z."/>
            <person name="Li Y."/>
            <person name="Li N."/>
            <person name="Wang J."/>
            <person name="Chen M."/>
            <person name="He Y."/>
            <person name="Tan F."/>
            <person name="Song X."/>
            <person name="Zheng Q."/>
            <person name="Huang R."/>
            <person name="Yang H."/>
            <person name="Du X."/>
            <person name="Chen L."/>
            <person name="Yang M."/>
            <person name="Gaffney P.M."/>
            <person name="Wang S."/>
            <person name="Luo L."/>
            <person name="She Z."/>
            <person name="Ming Y."/>
            <person name="Huang W."/>
            <person name="Zhang S."/>
            <person name="Huang B."/>
            <person name="Zhang Y."/>
            <person name="Qu T."/>
            <person name="Ni P."/>
            <person name="Miao G."/>
            <person name="Wang J."/>
            <person name="Wang Q."/>
            <person name="Steinberg C.E."/>
            <person name="Wang H."/>
            <person name="Li N."/>
            <person name="Qian L."/>
            <person name="Zhang G."/>
            <person name="Li Y."/>
            <person name="Yang H."/>
            <person name="Liu X."/>
            <person name="Wang J."/>
            <person name="Yin Y."/>
            <person name="Wang J."/>
        </authorList>
    </citation>
    <scope>NUCLEOTIDE SEQUENCE [LARGE SCALE GENOMIC DNA]</scope>
    <source>
        <strain evidence="4">05x7-T-G4-1.051#20</strain>
    </source>
</reference>
<dbReference type="FunFam" id="1.10.238.10:FF:000628">
    <property type="entry name" value="Serine/threonine-protein phosphatase 2A regulatory subunit B'' subunit beta"/>
    <property type="match status" value="1"/>
</dbReference>
<dbReference type="Pfam" id="PF21161">
    <property type="entry name" value="P2R3B_EF-hand"/>
    <property type="match status" value="1"/>
</dbReference>
<proteinExistence type="predicted"/>
<dbReference type="Pfam" id="PF17958">
    <property type="entry name" value="EF-hand_13"/>
    <property type="match status" value="1"/>
</dbReference>
<evidence type="ECO:0000256" key="2">
    <source>
        <dbReference type="ARBA" id="ARBA00022837"/>
    </source>
</evidence>
<dbReference type="Gene3D" id="1.10.238.230">
    <property type="match status" value="1"/>
</dbReference>
<dbReference type="PROSITE" id="PS00018">
    <property type="entry name" value="EF_HAND_1"/>
    <property type="match status" value="1"/>
</dbReference>
<dbReference type="PANTHER" id="PTHR14095:SF0">
    <property type="entry name" value="MIP22305P"/>
    <property type="match status" value="1"/>
</dbReference>
<dbReference type="InterPro" id="IPR048855">
    <property type="entry name" value="P2R3A_B_D_EF-hand"/>
</dbReference>
<dbReference type="FunFam" id="1.10.238.220:FF:000001">
    <property type="entry name" value="Serine/threonine-protein phosphatase 2A regulatory subunit B'' subunit alpha"/>
    <property type="match status" value="1"/>
</dbReference>
<dbReference type="PANTHER" id="PTHR14095">
    <property type="entry name" value="PHOSPHATASE 2A REGULATORY SUBUNIT-RELATED"/>
    <property type="match status" value="1"/>
</dbReference>
<accession>K1RAG8</accession>
<feature type="compositionally biased region" description="Polar residues" evidence="3">
    <location>
        <begin position="70"/>
        <end position="80"/>
    </location>
</feature>
<evidence type="ECO:0000256" key="3">
    <source>
        <dbReference type="SAM" id="MobiDB-lite"/>
    </source>
</evidence>
<evidence type="ECO:0000313" key="4">
    <source>
        <dbReference type="EMBL" id="EKC40594.1"/>
    </source>
</evidence>
<dbReference type="GO" id="GO:0005509">
    <property type="term" value="F:calcium ion binding"/>
    <property type="evidence" value="ECO:0007669"/>
    <property type="project" value="InterPro"/>
</dbReference>
<dbReference type="Gene3D" id="1.10.238.220">
    <property type="match status" value="1"/>
</dbReference>
<evidence type="ECO:0000256" key="1">
    <source>
        <dbReference type="ARBA" id="ARBA00022723"/>
    </source>
</evidence>
<dbReference type="InParanoid" id="K1RAG8"/>
<sequence>MMAKNCAEFQVVCSRVTLYYNCRIELKWKRALHHCEKCDFRSDSKGWGSKCGAIHFGRCTPVSFPFPQSYSRRKGSQQSGHIPVAKVSPTRPATYAPHSNPQHINLPNSSKDTSKKVTLSQDHIDSTPSSEPLVESEKENNKNVISFQNGTSSVQTSVSGGRETEKAKRRENKAQISNNLNNVKVPQFYYPYGKPVINSNRDEHLQKALQEIGKLEDGKAYKQHMKSITKKWLSAMTSALTEGCEVTACDLPMYWKALLFHGSGGEKQGYITKDSFTAMWKRVFLPCHDEAARFVKLAAKPDCNYLEEDDFFILIQDIVDSHPGLTFLQEAPEFHSRYINTVIARIFYSVNRSWSGRVTISELRKSSFLQTLCVLEQEDDINQIMDFFSYEHFYVIYCKFWELDKDHDLYISREDLARHNDHAISAKVIDRIFSGSVIKGSSLKEGRMSYPEFVWFLMSEEDKKHPTSIEYWFRCMDLDGDGVISMYEMEYFYDEQMQKMESLGIEKLPFEDCLCQMLDLVRPKVSGKITLADLKNCKMANIFFDTFFNLDKFLDHEQRDPFANARDFDSDVSEPSDWEKYAAEEYEILVAEEGSNDQEEIQYEDDFEPDDEDLIQQELKRVQQSNNAQFLDSNNKEDDIYDFSSNNLGY</sequence>
<feature type="region of interest" description="Disordered" evidence="3">
    <location>
        <begin position="625"/>
        <end position="650"/>
    </location>
</feature>
<dbReference type="AlphaFoldDB" id="K1RAG8"/>
<dbReference type="InterPro" id="IPR018247">
    <property type="entry name" value="EF_Hand_1_Ca_BS"/>
</dbReference>
<dbReference type="InterPro" id="IPR041534">
    <property type="entry name" value="EF-hand_13"/>
</dbReference>
<keyword evidence="2" id="KW-0106">Calcium</keyword>
<dbReference type="Gene3D" id="1.10.238.10">
    <property type="entry name" value="EF-hand"/>
    <property type="match status" value="1"/>
</dbReference>
<feature type="region of interest" description="Disordered" evidence="3">
    <location>
        <begin position="70"/>
        <end position="171"/>
    </location>
</feature>
<dbReference type="Pfam" id="PF13499">
    <property type="entry name" value="EF-hand_7"/>
    <property type="match status" value="1"/>
</dbReference>
<dbReference type="HOGENOM" id="CLU_019589_2_0_1"/>
<keyword evidence="1" id="KW-0479">Metal-binding</keyword>
<dbReference type="GO" id="GO:0000159">
    <property type="term" value="C:protein phosphatase type 2A complex"/>
    <property type="evidence" value="ECO:0007669"/>
    <property type="project" value="TreeGrafter"/>
</dbReference>
<dbReference type="InterPro" id="IPR002048">
    <property type="entry name" value="EF_hand_dom"/>
</dbReference>
<organism evidence="4">
    <name type="scientific">Magallana gigas</name>
    <name type="common">Pacific oyster</name>
    <name type="synonym">Crassostrea gigas</name>
    <dbReference type="NCBI Taxonomy" id="29159"/>
    <lineage>
        <taxon>Eukaryota</taxon>
        <taxon>Metazoa</taxon>
        <taxon>Spiralia</taxon>
        <taxon>Lophotrochozoa</taxon>
        <taxon>Mollusca</taxon>
        <taxon>Bivalvia</taxon>
        <taxon>Autobranchia</taxon>
        <taxon>Pteriomorphia</taxon>
        <taxon>Ostreida</taxon>
        <taxon>Ostreoidea</taxon>
        <taxon>Ostreidae</taxon>
        <taxon>Magallana</taxon>
    </lineage>
</organism>
<dbReference type="InterPro" id="IPR011992">
    <property type="entry name" value="EF-hand-dom_pair"/>
</dbReference>
<dbReference type="EMBL" id="JH817532">
    <property type="protein sequence ID" value="EKC40594.1"/>
    <property type="molecule type" value="Genomic_DNA"/>
</dbReference>
<protein>
    <submittedName>
        <fullName evidence="4">Serine/threonine-protein phosphatase 2A regulatory subunit B'' subunit alpha</fullName>
    </submittedName>
</protein>
<dbReference type="SUPFAM" id="SSF47473">
    <property type="entry name" value="EF-hand"/>
    <property type="match status" value="2"/>
</dbReference>
<feature type="compositionally biased region" description="Polar residues" evidence="3">
    <location>
        <begin position="97"/>
        <end position="130"/>
    </location>
</feature>
<dbReference type="GO" id="GO:0019888">
    <property type="term" value="F:protein phosphatase regulator activity"/>
    <property type="evidence" value="ECO:0007669"/>
    <property type="project" value="TreeGrafter"/>
</dbReference>
<gene>
    <name evidence="4" type="ORF">CGI_10015327</name>
</gene>